<protein>
    <recommendedName>
        <fullName evidence="3">Thioredoxin-like fold domain-containing protein</fullName>
    </recommendedName>
</protein>
<evidence type="ECO:0000256" key="2">
    <source>
        <dbReference type="SAM" id="Phobius"/>
    </source>
</evidence>
<proteinExistence type="predicted"/>
<dbReference type="CDD" id="cd02972">
    <property type="entry name" value="DsbA_family"/>
    <property type="match status" value="1"/>
</dbReference>
<sequence length="272" mass="28359">MNQQNLSKAQRREAAIAEAARVRDAQAARDRRVRIITISALVVALAVVVAIVVFIMNEGDKPALDRVDAPATATADAGIPLGESGAAGTTNEGAVEVAVYLDYMCPVCGQFEELNGETLDSLRESGDITEVLHPVSILDRMSSGARFSTRAAAAAAFVADRAPEAMADFNDAMFVNQPEENTPGYTDDQIADIAVAAGVPDDVAEGIRNGDADSAFSGWVEAGTELASDDDALKNPQSGGFGTPTITIDGERWDGNWSEDGALEAAVTAAQG</sequence>
<evidence type="ECO:0000256" key="1">
    <source>
        <dbReference type="SAM" id="MobiDB-lite"/>
    </source>
</evidence>
<dbReference type="RefSeq" id="WP_286217096.1">
    <property type="nucleotide sequence ID" value="NZ_AP027729.1"/>
</dbReference>
<keyword evidence="2" id="KW-0472">Membrane</keyword>
<feature type="domain" description="Thioredoxin-like fold" evidence="3">
    <location>
        <begin position="94"/>
        <end position="260"/>
    </location>
</feature>
<evidence type="ECO:0000259" key="3">
    <source>
        <dbReference type="Pfam" id="PF13462"/>
    </source>
</evidence>
<feature type="region of interest" description="Disordered" evidence="1">
    <location>
        <begin position="229"/>
        <end position="255"/>
    </location>
</feature>
<dbReference type="Proteomes" id="UP001321475">
    <property type="component" value="Chromosome"/>
</dbReference>
<dbReference type="SUPFAM" id="SSF52833">
    <property type="entry name" value="Thioredoxin-like"/>
    <property type="match status" value="1"/>
</dbReference>
<evidence type="ECO:0000313" key="5">
    <source>
        <dbReference type="Proteomes" id="UP001321475"/>
    </source>
</evidence>
<gene>
    <name evidence="4" type="ORF">GCM10025865_19420</name>
</gene>
<dbReference type="Pfam" id="PF13462">
    <property type="entry name" value="Thioredoxin_4"/>
    <property type="match status" value="1"/>
</dbReference>
<organism evidence="4 5">
    <name type="scientific">Paraoerskovia sediminicola</name>
    <dbReference type="NCBI Taxonomy" id="1138587"/>
    <lineage>
        <taxon>Bacteria</taxon>
        <taxon>Bacillati</taxon>
        <taxon>Actinomycetota</taxon>
        <taxon>Actinomycetes</taxon>
        <taxon>Micrococcales</taxon>
        <taxon>Cellulomonadaceae</taxon>
        <taxon>Paraoerskovia</taxon>
    </lineage>
</organism>
<name>A0ABM8G3H9_9CELL</name>
<dbReference type="EMBL" id="AP027729">
    <property type="protein sequence ID" value="BDZ42643.1"/>
    <property type="molecule type" value="Genomic_DNA"/>
</dbReference>
<keyword evidence="5" id="KW-1185">Reference proteome</keyword>
<dbReference type="InterPro" id="IPR012336">
    <property type="entry name" value="Thioredoxin-like_fold"/>
</dbReference>
<evidence type="ECO:0000313" key="4">
    <source>
        <dbReference type="EMBL" id="BDZ42643.1"/>
    </source>
</evidence>
<accession>A0ABM8G3H9</accession>
<dbReference type="Gene3D" id="3.40.30.10">
    <property type="entry name" value="Glutaredoxin"/>
    <property type="match status" value="1"/>
</dbReference>
<keyword evidence="2" id="KW-1133">Transmembrane helix</keyword>
<reference evidence="5" key="1">
    <citation type="journal article" date="2019" name="Int. J. Syst. Evol. Microbiol.">
        <title>The Global Catalogue of Microorganisms (GCM) 10K type strain sequencing project: providing services to taxonomists for standard genome sequencing and annotation.</title>
        <authorList>
            <consortium name="The Broad Institute Genomics Platform"/>
            <consortium name="The Broad Institute Genome Sequencing Center for Infectious Disease"/>
            <person name="Wu L."/>
            <person name="Ma J."/>
        </authorList>
    </citation>
    <scope>NUCLEOTIDE SEQUENCE [LARGE SCALE GENOMIC DNA]</scope>
    <source>
        <strain evidence="5">NBRC 108565</strain>
    </source>
</reference>
<keyword evidence="2" id="KW-0812">Transmembrane</keyword>
<dbReference type="InterPro" id="IPR036249">
    <property type="entry name" value="Thioredoxin-like_sf"/>
</dbReference>
<feature type="transmembrane region" description="Helical" evidence="2">
    <location>
        <begin position="33"/>
        <end position="56"/>
    </location>
</feature>